<dbReference type="VEuPathDB" id="TriTrypDB:TEOVI_000576900"/>
<accession>A0A1G4I0Q5</accession>
<sequence length="176" mass="19177">MRWPAEPGCGSQGPATPERANKLRFLLVGKTDSGNHPSGWLVARTVRYSTADAEIGPCKGLISHDCKLLLLLCGYFERNPGPLRFVQQNVNGVSAVKLSSLLALDADVYLLPEVKKLREASRICKVPPYTVYCSPPNARGGRVAILVHQRSSIQTRSVTWKALPNDTGIKAVTVKL</sequence>
<evidence type="ECO:0000313" key="2">
    <source>
        <dbReference type="Proteomes" id="UP000195570"/>
    </source>
</evidence>
<dbReference type="AlphaFoldDB" id="A0A1G4I0Q5"/>
<evidence type="ECO:0000313" key="1">
    <source>
        <dbReference type="EMBL" id="SCU65195.1"/>
    </source>
</evidence>
<dbReference type="SUPFAM" id="SSF56219">
    <property type="entry name" value="DNase I-like"/>
    <property type="match status" value="1"/>
</dbReference>
<organism evidence="1 2">
    <name type="scientific">Trypanosoma equiperdum</name>
    <dbReference type="NCBI Taxonomy" id="5694"/>
    <lineage>
        <taxon>Eukaryota</taxon>
        <taxon>Discoba</taxon>
        <taxon>Euglenozoa</taxon>
        <taxon>Kinetoplastea</taxon>
        <taxon>Metakinetoplastina</taxon>
        <taxon>Trypanosomatida</taxon>
        <taxon>Trypanosomatidae</taxon>
        <taxon>Trypanosoma</taxon>
    </lineage>
</organism>
<dbReference type="Proteomes" id="UP000195570">
    <property type="component" value="Unassembled WGS sequence"/>
</dbReference>
<protein>
    <submittedName>
        <fullName evidence="1">Uncharacterized protein</fullName>
    </submittedName>
</protein>
<dbReference type="EMBL" id="CZPT02000237">
    <property type="protein sequence ID" value="SCU65195.1"/>
    <property type="molecule type" value="Genomic_DNA"/>
</dbReference>
<reference evidence="1" key="1">
    <citation type="submission" date="2016-09" db="EMBL/GenBank/DDBJ databases">
        <authorList>
            <person name="Hebert L."/>
            <person name="Moumen B."/>
        </authorList>
    </citation>
    <scope>NUCLEOTIDE SEQUENCE [LARGE SCALE GENOMIC DNA]</scope>
    <source>
        <strain evidence="1">OVI</strain>
    </source>
</reference>
<dbReference type="RefSeq" id="XP_067076837.1">
    <property type="nucleotide sequence ID" value="XM_067220736.1"/>
</dbReference>
<name>A0A1G4I0Q5_TRYEQ</name>
<proteinExistence type="predicted"/>
<dbReference type="InterPro" id="IPR036691">
    <property type="entry name" value="Endo/exonu/phosph_ase_sf"/>
</dbReference>
<dbReference type="GeneID" id="92379708"/>
<gene>
    <name evidence="1" type="ORF">TEOVI_000576900</name>
</gene>
<comment type="caution">
    <text evidence="1">The sequence shown here is derived from an EMBL/GenBank/DDBJ whole genome shotgun (WGS) entry which is preliminary data.</text>
</comment>
<keyword evidence="2" id="KW-1185">Reference proteome</keyword>